<gene>
    <name evidence="1" type="ORF">P5673_032503</name>
</gene>
<keyword evidence="2" id="KW-1185">Reference proteome</keyword>
<dbReference type="EMBL" id="JARQWQ010000181">
    <property type="protein sequence ID" value="KAK2547503.1"/>
    <property type="molecule type" value="Genomic_DNA"/>
</dbReference>
<dbReference type="Proteomes" id="UP001249851">
    <property type="component" value="Unassembled WGS sequence"/>
</dbReference>
<proteinExistence type="predicted"/>
<sequence length="98" mass="11633">MTNVKQNLDFTKTTLADPLTLPDRIICYNGVNVDMEESICIFLKRFAYLCRYVDMLPRFTRPERHLCLISNAVMNELYQPWNHPVPDLDEDWFSPEHL</sequence>
<accession>A0AAD9URT5</accession>
<name>A0AAD9URT5_ACRCE</name>
<evidence type="ECO:0000313" key="2">
    <source>
        <dbReference type="Proteomes" id="UP001249851"/>
    </source>
</evidence>
<reference evidence="1" key="1">
    <citation type="journal article" date="2023" name="G3 (Bethesda)">
        <title>Whole genome assembly and annotation of the endangered Caribbean coral Acropora cervicornis.</title>
        <authorList>
            <person name="Selwyn J.D."/>
            <person name="Vollmer S.V."/>
        </authorList>
    </citation>
    <scope>NUCLEOTIDE SEQUENCE</scope>
    <source>
        <strain evidence="1">K2</strain>
    </source>
</reference>
<dbReference type="PANTHER" id="PTHR34615:SF1">
    <property type="entry name" value="PX DOMAIN-CONTAINING PROTEIN"/>
    <property type="match status" value="1"/>
</dbReference>
<evidence type="ECO:0000313" key="1">
    <source>
        <dbReference type="EMBL" id="KAK2547503.1"/>
    </source>
</evidence>
<organism evidence="1 2">
    <name type="scientific">Acropora cervicornis</name>
    <name type="common">Staghorn coral</name>
    <dbReference type="NCBI Taxonomy" id="6130"/>
    <lineage>
        <taxon>Eukaryota</taxon>
        <taxon>Metazoa</taxon>
        <taxon>Cnidaria</taxon>
        <taxon>Anthozoa</taxon>
        <taxon>Hexacorallia</taxon>
        <taxon>Scleractinia</taxon>
        <taxon>Astrocoeniina</taxon>
        <taxon>Acroporidae</taxon>
        <taxon>Acropora</taxon>
    </lineage>
</organism>
<comment type="caution">
    <text evidence="1">The sequence shown here is derived from an EMBL/GenBank/DDBJ whole genome shotgun (WGS) entry which is preliminary data.</text>
</comment>
<dbReference type="PANTHER" id="PTHR34615">
    <property type="entry name" value="PX DOMAIN-CONTAINING PROTEIN"/>
    <property type="match status" value="1"/>
</dbReference>
<reference evidence="1" key="2">
    <citation type="journal article" date="2023" name="Science">
        <title>Genomic signatures of disease resistance in endangered staghorn corals.</title>
        <authorList>
            <person name="Vollmer S.V."/>
            <person name="Selwyn J.D."/>
            <person name="Despard B.A."/>
            <person name="Roesel C.L."/>
        </authorList>
    </citation>
    <scope>NUCLEOTIDE SEQUENCE</scope>
    <source>
        <strain evidence="1">K2</strain>
    </source>
</reference>
<dbReference type="AlphaFoldDB" id="A0AAD9URT5"/>
<protein>
    <submittedName>
        <fullName evidence="1">Uncharacterized protein</fullName>
    </submittedName>
</protein>